<evidence type="ECO:0000313" key="3">
    <source>
        <dbReference type="Proteomes" id="UP001601976"/>
    </source>
</evidence>
<dbReference type="InterPro" id="IPR013517">
    <property type="entry name" value="FG-GAP"/>
</dbReference>
<evidence type="ECO:0000256" key="1">
    <source>
        <dbReference type="ARBA" id="ARBA00022729"/>
    </source>
</evidence>
<evidence type="ECO:0000313" key="2">
    <source>
        <dbReference type="EMBL" id="MFF3343279.1"/>
    </source>
</evidence>
<protein>
    <recommendedName>
        <fullName evidence="4">Integrin-like protein</fullName>
    </recommendedName>
</protein>
<name>A0ABW6RRZ7_9ACTN</name>
<dbReference type="SUPFAM" id="SSF69318">
    <property type="entry name" value="Integrin alpha N-terminal domain"/>
    <property type="match status" value="1"/>
</dbReference>
<proteinExistence type="predicted"/>
<organism evidence="2 3">
    <name type="scientific">Streptomyces flavidovirens</name>
    <dbReference type="NCBI Taxonomy" id="67298"/>
    <lineage>
        <taxon>Bacteria</taxon>
        <taxon>Bacillati</taxon>
        <taxon>Actinomycetota</taxon>
        <taxon>Actinomycetes</taxon>
        <taxon>Kitasatosporales</taxon>
        <taxon>Streptomycetaceae</taxon>
        <taxon>Streptomyces</taxon>
    </lineage>
</organism>
<dbReference type="RefSeq" id="WP_387898930.1">
    <property type="nucleotide sequence ID" value="NZ_JBIAPK010000013.1"/>
</dbReference>
<dbReference type="Proteomes" id="UP001601976">
    <property type="component" value="Unassembled WGS sequence"/>
</dbReference>
<keyword evidence="1" id="KW-0732">Signal</keyword>
<dbReference type="InterPro" id="IPR028994">
    <property type="entry name" value="Integrin_alpha_N"/>
</dbReference>
<comment type="caution">
    <text evidence="2">The sequence shown here is derived from an EMBL/GenBank/DDBJ whole genome shotgun (WGS) entry which is preliminary data.</text>
</comment>
<sequence>MSVGDVNLDGYGDILAGLPGEDLTRSGASYANAGQTLLLRGASTGPTGTGSVAYSQDTSGVPDHGLHGVLLVFAGDELLPVLAPGGRTAYPDLGAVDNPGLPARTEIVDDLGERA</sequence>
<dbReference type="EMBL" id="JBIAPK010000013">
    <property type="protein sequence ID" value="MFF3343279.1"/>
    <property type="molecule type" value="Genomic_DNA"/>
</dbReference>
<reference evidence="2 3" key="1">
    <citation type="submission" date="2024-10" db="EMBL/GenBank/DDBJ databases">
        <title>The Natural Products Discovery Center: Release of the First 8490 Sequenced Strains for Exploring Actinobacteria Biosynthetic Diversity.</title>
        <authorList>
            <person name="Kalkreuter E."/>
            <person name="Kautsar S.A."/>
            <person name="Yang D."/>
            <person name="Bader C.D."/>
            <person name="Teijaro C.N."/>
            <person name="Fluegel L."/>
            <person name="Davis C.M."/>
            <person name="Simpson J.R."/>
            <person name="Lauterbach L."/>
            <person name="Steele A.D."/>
            <person name="Gui C."/>
            <person name="Meng S."/>
            <person name="Li G."/>
            <person name="Viehrig K."/>
            <person name="Ye F."/>
            <person name="Su P."/>
            <person name="Kiefer A.F."/>
            <person name="Nichols A."/>
            <person name="Cepeda A.J."/>
            <person name="Yan W."/>
            <person name="Fan B."/>
            <person name="Jiang Y."/>
            <person name="Adhikari A."/>
            <person name="Zheng C.-J."/>
            <person name="Schuster L."/>
            <person name="Cowan T.M."/>
            <person name="Smanski M.J."/>
            <person name="Chevrette M.G."/>
            <person name="De Carvalho L.P.S."/>
            <person name="Shen B."/>
        </authorList>
    </citation>
    <scope>NUCLEOTIDE SEQUENCE [LARGE SCALE GENOMIC DNA]</scope>
    <source>
        <strain evidence="2 3">NPDC003029</strain>
    </source>
</reference>
<gene>
    <name evidence="2" type="ORF">ACFYWW_32060</name>
</gene>
<dbReference type="Pfam" id="PF01839">
    <property type="entry name" value="FG-GAP"/>
    <property type="match status" value="1"/>
</dbReference>
<evidence type="ECO:0008006" key="4">
    <source>
        <dbReference type="Google" id="ProtNLM"/>
    </source>
</evidence>
<keyword evidence="3" id="KW-1185">Reference proteome</keyword>
<accession>A0ABW6RRZ7</accession>
<dbReference type="Gene3D" id="2.130.10.130">
    <property type="entry name" value="Integrin alpha, N-terminal"/>
    <property type="match status" value="1"/>
</dbReference>